<evidence type="ECO:0000256" key="3">
    <source>
        <dbReference type="SAM" id="Phobius"/>
    </source>
</evidence>
<evidence type="ECO:0000256" key="1">
    <source>
        <dbReference type="ARBA" id="ARBA00010118"/>
    </source>
</evidence>
<dbReference type="PANTHER" id="PTHR12203">
    <property type="entry name" value="KDEL LYS-ASP-GLU-LEU CONTAINING - RELATED"/>
    <property type="match status" value="1"/>
</dbReference>
<feature type="domain" description="Glycosyl transferase CAP10" evidence="4">
    <location>
        <begin position="628"/>
        <end position="905"/>
    </location>
</feature>
<evidence type="ECO:0000313" key="5">
    <source>
        <dbReference type="EMBL" id="KAK1755273.1"/>
    </source>
</evidence>
<organism evidence="5 6">
    <name type="scientific">Echria macrotheca</name>
    <dbReference type="NCBI Taxonomy" id="438768"/>
    <lineage>
        <taxon>Eukaryota</taxon>
        <taxon>Fungi</taxon>
        <taxon>Dikarya</taxon>
        <taxon>Ascomycota</taxon>
        <taxon>Pezizomycotina</taxon>
        <taxon>Sordariomycetes</taxon>
        <taxon>Sordariomycetidae</taxon>
        <taxon>Sordariales</taxon>
        <taxon>Schizotheciaceae</taxon>
        <taxon>Echria</taxon>
    </lineage>
</organism>
<keyword evidence="3" id="KW-1133">Transmembrane helix</keyword>
<keyword evidence="3" id="KW-0472">Membrane</keyword>
<dbReference type="InterPro" id="IPR051091">
    <property type="entry name" value="O-Glucosyltr/Glycosyltrsf_90"/>
</dbReference>
<dbReference type="EMBL" id="MU839834">
    <property type="protein sequence ID" value="KAK1755273.1"/>
    <property type="molecule type" value="Genomic_DNA"/>
</dbReference>
<dbReference type="InterPro" id="IPR006598">
    <property type="entry name" value="CAP10"/>
</dbReference>
<evidence type="ECO:0000259" key="4">
    <source>
        <dbReference type="SMART" id="SM00672"/>
    </source>
</evidence>
<keyword evidence="6" id="KW-1185">Reference proteome</keyword>
<proteinExistence type="inferred from homology"/>
<feature type="transmembrane region" description="Helical" evidence="3">
    <location>
        <begin position="231"/>
        <end position="249"/>
    </location>
</feature>
<name>A0AAJ0BBJ8_9PEZI</name>
<dbReference type="GO" id="GO:0016740">
    <property type="term" value="F:transferase activity"/>
    <property type="evidence" value="ECO:0007669"/>
    <property type="project" value="UniProtKB-KW"/>
</dbReference>
<dbReference type="PANTHER" id="PTHR12203:SF35">
    <property type="entry name" value="PROTEIN O-GLUCOSYLTRANSFERASE 1"/>
    <property type="match status" value="1"/>
</dbReference>
<feature type="transmembrane region" description="Helical" evidence="3">
    <location>
        <begin position="360"/>
        <end position="379"/>
    </location>
</feature>
<evidence type="ECO:0000313" key="6">
    <source>
        <dbReference type="Proteomes" id="UP001239445"/>
    </source>
</evidence>
<dbReference type="AlphaFoldDB" id="A0AAJ0BBJ8"/>
<keyword evidence="2" id="KW-0808">Transferase</keyword>
<keyword evidence="3" id="KW-0812">Transmembrane</keyword>
<feature type="transmembrane region" description="Helical" evidence="3">
    <location>
        <begin position="298"/>
        <end position="318"/>
    </location>
</feature>
<reference evidence="5" key="1">
    <citation type="submission" date="2023-06" db="EMBL/GenBank/DDBJ databases">
        <title>Genome-scale phylogeny and comparative genomics of the fungal order Sordariales.</title>
        <authorList>
            <consortium name="Lawrence Berkeley National Laboratory"/>
            <person name="Hensen N."/>
            <person name="Bonometti L."/>
            <person name="Westerberg I."/>
            <person name="Brannstrom I.O."/>
            <person name="Guillou S."/>
            <person name="Cros-Aarteil S."/>
            <person name="Calhoun S."/>
            <person name="Haridas S."/>
            <person name="Kuo A."/>
            <person name="Mondo S."/>
            <person name="Pangilinan J."/>
            <person name="Riley R."/>
            <person name="Labutti K."/>
            <person name="Andreopoulos B."/>
            <person name="Lipzen A."/>
            <person name="Chen C."/>
            <person name="Yanf M."/>
            <person name="Daum C."/>
            <person name="Ng V."/>
            <person name="Clum A."/>
            <person name="Steindorff A."/>
            <person name="Ohm R."/>
            <person name="Martin F."/>
            <person name="Silar P."/>
            <person name="Natvig D."/>
            <person name="Lalanne C."/>
            <person name="Gautier V."/>
            <person name="Ament-Velasquez S.L."/>
            <person name="Kruys A."/>
            <person name="Hutchinson M.I."/>
            <person name="Powell A.J."/>
            <person name="Barry K."/>
            <person name="Miller A.N."/>
            <person name="Grigoriev I.V."/>
            <person name="Debuchy R."/>
            <person name="Gladieux P."/>
            <person name="Thoren M.H."/>
            <person name="Johannesson H."/>
        </authorList>
    </citation>
    <scope>NUCLEOTIDE SEQUENCE</scope>
    <source>
        <strain evidence="5">PSN4</strain>
    </source>
</reference>
<sequence>MASTSNAQQLAALCSITSFLWLAHNLEGHQLVENPRLSSLLCLLIAGGSCFAASFFSDWLPGANGRFDDDLASVRSRASLPRKPRRFFLPVLVACIVLRLEAFHRVSLHLQCSKPGIEAWLPLVILAYELLPGRNYRDHLDRHDDMGETIFEAFGEWFTGSKAPLTTGIVLFTCGTYLASSQDPRSTFICSQGGTFIVVLQWLGLFLDAAIIIMGWRLLAWSRSTKSRLKTLGGILLTAALATGFLYTLSRAFQPSHSVAYHFRGLDSLYVFDTAVDGLAFSVFFISTSLLSTEGSPLSLVGIITFITGLFLAAQNTLLTATWQNISPSLTFIALTLVCNGFAFFVYANNLRSVMFIHRALIVFSLLVLNVAATVYILIGGNIDVDGHPLERLIYDSRVAGDRWLLRASVSNSFPVAVREYKERNRGREPPPNFDIWYQFAKDRKSIVLDHFAQIEADLHPFYGVAPEKLREDVRRVGEEPDVVVVRIQNGSLVYDSPPPQYKDILADLSAMVSTFGKHLPDGLEFALNLNDRPRVLAPYEDVKRFTKAARHGRLSRLLPRLSLDTKSDQTPRTAGRTYTTVRALREMTALTCPTGTSMRSGVHWDIRDFCSACASPQSDGLFLTNWPMALELCHQSDLLRLHGFHMEPSELRPIQELAPVFSRSKTDAYSDILLPLARAADERPTGHDTAFTLKENKLFWRGEPGGYRDAELAQGGHQERLVHLVSNASRSDQTTILLPVHKRKGKFAYEKVPTAELNAALPLDITFGLQDPSTSALYNSKYILVTDTNAGPPPNFMQVLQSNSAPFLASIFREWYTERLLPWVHFVPVDLRYHALHGTLAYFVGFGTDKLGGRQIRIEGGAVSNGKWIAEQGRQFSGKALRREDREVYLFRLLLEWARLVDDGREGLRYGG</sequence>
<gene>
    <name evidence="5" type="ORF">QBC47DRAFT_414169</name>
</gene>
<dbReference type="SMART" id="SM00672">
    <property type="entry name" value="CAP10"/>
    <property type="match status" value="1"/>
</dbReference>
<accession>A0AAJ0BBJ8</accession>
<comment type="similarity">
    <text evidence="1">Belongs to the glycosyltransferase 90 family.</text>
</comment>
<feature type="transmembrane region" description="Helical" evidence="3">
    <location>
        <begin position="330"/>
        <end position="348"/>
    </location>
</feature>
<feature type="transmembrane region" description="Helical" evidence="3">
    <location>
        <begin position="199"/>
        <end position="219"/>
    </location>
</feature>
<feature type="transmembrane region" description="Helical" evidence="3">
    <location>
        <begin position="269"/>
        <end position="291"/>
    </location>
</feature>
<evidence type="ECO:0000256" key="2">
    <source>
        <dbReference type="ARBA" id="ARBA00022679"/>
    </source>
</evidence>
<comment type="caution">
    <text evidence="5">The sequence shown here is derived from an EMBL/GenBank/DDBJ whole genome shotgun (WGS) entry which is preliminary data.</text>
</comment>
<dbReference type="Proteomes" id="UP001239445">
    <property type="component" value="Unassembled WGS sequence"/>
</dbReference>
<protein>
    <submittedName>
        <fullName evidence="5">Glycosyltransferase</fullName>
    </submittedName>
</protein>